<dbReference type="NCBIfam" id="TIGR01451">
    <property type="entry name" value="B_ant_repeat"/>
    <property type="match status" value="1"/>
</dbReference>
<reference evidence="4 5" key="1">
    <citation type="submission" date="2021-12" db="EMBL/GenBank/DDBJ databases">
        <title>Genome sequencing of bacteria with rrn-lacking chromosome and rrn-plasmid.</title>
        <authorList>
            <person name="Anda M."/>
            <person name="Iwasaki W."/>
        </authorList>
    </citation>
    <scope>NUCLEOTIDE SEQUENCE [LARGE SCALE GENOMIC DNA]</scope>
    <source>
        <strain evidence="4 5">DSM 100852</strain>
    </source>
</reference>
<accession>A0AAU9CG38</accession>
<evidence type="ECO:0000256" key="1">
    <source>
        <dbReference type="SAM" id="MobiDB-lite"/>
    </source>
</evidence>
<dbReference type="InterPro" id="IPR047589">
    <property type="entry name" value="DUF11_rpt"/>
</dbReference>
<organism evidence="4 5">
    <name type="scientific">Fulvitalea axinellae</name>
    <dbReference type="NCBI Taxonomy" id="1182444"/>
    <lineage>
        <taxon>Bacteria</taxon>
        <taxon>Pseudomonadati</taxon>
        <taxon>Bacteroidota</taxon>
        <taxon>Cytophagia</taxon>
        <taxon>Cytophagales</taxon>
        <taxon>Persicobacteraceae</taxon>
        <taxon>Fulvitalea</taxon>
    </lineage>
</organism>
<dbReference type="KEGG" id="fax:FUAX_14000"/>
<dbReference type="Gene3D" id="2.60.40.3440">
    <property type="match status" value="1"/>
</dbReference>
<dbReference type="Pfam" id="PF19076">
    <property type="entry name" value="CshA_repeat"/>
    <property type="match status" value="1"/>
</dbReference>
<evidence type="ECO:0000313" key="5">
    <source>
        <dbReference type="Proteomes" id="UP001348817"/>
    </source>
</evidence>
<protein>
    <submittedName>
        <fullName evidence="4">Uncharacterized protein</fullName>
    </submittedName>
</protein>
<dbReference type="Gene3D" id="2.60.40.10">
    <property type="entry name" value="Immunoglobulins"/>
    <property type="match status" value="1"/>
</dbReference>
<name>A0AAU9CG38_9BACT</name>
<evidence type="ECO:0000259" key="3">
    <source>
        <dbReference type="Pfam" id="PF19076"/>
    </source>
</evidence>
<dbReference type="Pfam" id="PF13585">
    <property type="entry name" value="CHU_C"/>
    <property type="match status" value="1"/>
</dbReference>
<feature type="compositionally biased region" description="Polar residues" evidence="1">
    <location>
        <begin position="150"/>
        <end position="168"/>
    </location>
</feature>
<sequence>MKLFKKRMGFGKSVFAWTLIVLAVMVFPFRLYAQALPKIDLEITKKISNSSASPGDVVVFTIIVKNLETEAGKMAENIEVEDILPSGYQFTKDPKATSGTYNGRNGLWRVGSLAPQATEKLTMTVRVLATGEYRNVARITKYPEDVFTDPNLTNNTSEAGASGNQAPEAQNDAEETVSGQSIEISILANDKDDDDKMDATSVDLDPDTDDKETTYTVAGKGTFEVATSGVLTFTPTGSFKGKVKARYRVADEQPKYSEPADVTVTVFGQPTVTIAGAPVVHMGNCQSKGTLKAEAEGAGITYKWRAKIGALYGNVNSEQVQGGGGTYEVTVTDRFGNEVKAEAELRKADKPKAVAGENITMSSIVTNTQSIGGVSEGEGLTYSWSPITGLSNPSSANPVPNPSSDTEYTLTVTDKFGCTDTDKVKVKVSDEDISLSVTGDKNYGACQDGATLTATATGSGVTVKWLNNAGNEIKLGGTATLSAGTYKAVAENSATGLLRDITVIITQKPAPTVKDIPDVTLEAEESGAVLSVEAEGEGITLAWSPETHLTGDDPYKKTANPPTTTTYTVTVTDKYGCQATDQVTVTRMGPGPIANDDEAEGAYNTELEIEVLANDTDPDGNLDPSSLTITQEPASGKAEVLGGMVLFTPQNGFEGEMKLKYQICDEDNQCDDATVTVTVLKREVEIPDALTPNNDGKNDMFVIKNADFFTDSKLTVLNTRGNRVYEKEGYTNDWDGEGNVGLYDSRPLPQGTYYYVFDYGDGRSPLKGFVFIYRQD</sequence>
<evidence type="ECO:0000313" key="4">
    <source>
        <dbReference type="EMBL" id="BDD08968.1"/>
    </source>
</evidence>
<dbReference type="InterPro" id="IPR026341">
    <property type="entry name" value="T9SS_type_B"/>
</dbReference>
<dbReference type="InterPro" id="IPR013783">
    <property type="entry name" value="Ig-like_fold"/>
</dbReference>
<dbReference type="Pfam" id="PF01345">
    <property type="entry name" value="DUF11"/>
    <property type="match status" value="1"/>
</dbReference>
<proteinExistence type="predicted"/>
<dbReference type="EMBL" id="AP025314">
    <property type="protein sequence ID" value="BDD08968.1"/>
    <property type="molecule type" value="Genomic_DNA"/>
</dbReference>
<feature type="domain" description="DUF11" evidence="2">
    <location>
        <begin position="40"/>
        <end position="159"/>
    </location>
</feature>
<dbReference type="Pfam" id="PF17963">
    <property type="entry name" value="Big_9"/>
    <property type="match status" value="1"/>
</dbReference>
<dbReference type="AlphaFoldDB" id="A0AAU9CG38"/>
<dbReference type="NCBIfam" id="TIGR04131">
    <property type="entry name" value="Bac_Flav_CTERM"/>
    <property type="match status" value="1"/>
</dbReference>
<keyword evidence="5" id="KW-1185">Reference proteome</keyword>
<feature type="domain" description="CshA" evidence="3">
    <location>
        <begin position="166"/>
        <end position="253"/>
    </location>
</feature>
<feature type="region of interest" description="Disordered" evidence="1">
    <location>
        <begin position="146"/>
        <end position="209"/>
    </location>
</feature>
<dbReference type="InterPro" id="IPR001434">
    <property type="entry name" value="OmcB-like_DUF11"/>
</dbReference>
<evidence type="ECO:0000259" key="2">
    <source>
        <dbReference type="Pfam" id="PF01345"/>
    </source>
</evidence>
<dbReference type="Proteomes" id="UP001348817">
    <property type="component" value="Chromosome"/>
</dbReference>
<gene>
    <name evidence="4" type="ORF">FUAX_14000</name>
</gene>
<dbReference type="InterPro" id="IPR026395">
    <property type="entry name" value="CshA_fibril"/>
</dbReference>
<dbReference type="RefSeq" id="WP_338394193.1">
    <property type="nucleotide sequence ID" value="NZ_AP025314.1"/>
</dbReference>